<gene>
    <name evidence="2" type="ORF">BN8_02454</name>
</gene>
<evidence type="ECO:0000256" key="1">
    <source>
        <dbReference type="PROSITE-ProRule" id="PRU00339"/>
    </source>
</evidence>
<sequence length="865" mass="100646">MEKVLKPYTIIPNSLYVEREADRQLKRIIEDMGRPGYVLVSRQMGKTNLLIHSKRQYQGGKDIFVYIDLSNPFDTAKECFENIIDTIIDTTDLLSEDHLNEINTVRLNKNQLPPHKVHLNELRVVLNSIEGKLVIILDEIDALTRSSYSDLIFSQIRSIYFSRINYQELNRLTYILSGVVEPTEIIKDPKISPFNIGQKIFLNDFSFEEFTLLVNKAKLEVSYEVLERIFYWTNGNPRMSWDLCSEVENLLINKNIEPKDVDDLVQIHYLTSYDKPPIDNIRELVKKDKNIRNSLIEINYNKSKNISDSNKSKLYLAGIVNYREDDIKIKNPIISEALNLAWINQVEVEEKGAIDYAIDLCVNERYDEALAAFENFLINNTFPSDKRSVAYFYMGKAYLANGRYDKALECLNLTNFNNTDSHQIYLYNTVRLTQGKAYFFIGKYEESLAVLKSIINTNKKDDVYITALINYASFLTANRQLDEPKKIYNDLINENFYKDISIKEEIIKDIQSLAFFNLGSIYIIEGQFELAVKSLRSSIEFSPDYYKPVKYITLYKLLDDEVEKQALLHNVVDLIITKQFVPSKYVIDKPHNYNLNTLNLILLYTYNISPNSLFIKIYNYINNGKHSLGNSLLNLITFALQNEEISIGLLILKNLYDNLEDSKFGLNDEEKLVIVKLHLNITKQVDVKASNIYISLFIKLEPKSLDIYDFYIFMSRLMNSLSNSNFTEFLNLVEVLYSYKKKVDKETYPNYLLVQNLELQYYTITNNELKRFEIARSILAFLERESFEELANKTLLTVSALEMIRKSALNAINIGQLMKAPIKFSKIYNRNEIVKVRYKNGIVKEVKYKKVIEDLNNGSCIIVDE</sequence>
<feature type="repeat" description="TPR" evidence="1">
    <location>
        <begin position="512"/>
        <end position="545"/>
    </location>
</feature>
<dbReference type="InterPro" id="IPR019734">
    <property type="entry name" value="TPR_rpt"/>
</dbReference>
<dbReference type="Proteomes" id="UP000009309">
    <property type="component" value="Unassembled WGS sequence"/>
</dbReference>
<dbReference type="STRING" id="1185876.BN8_02454"/>
<dbReference type="SMART" id="SM00028">
    <property type="entry name" value="TPR"/>
    <property type="match status" value="3"/>
</dbReference>
<keyword evidence="3" id="KW-1185">Reference proteome</keyword>
<dbReference type="Pfam" id="PF13181">
    <property type="entry name" value="TPR_8"/>
    <property type="match status" value="1"/>
</dbReference>
<dbReference type="Gene3D" id="1.25.40.10">
    <property type="entry name" value="Tetratricopeptide repeat domain"/>
    <property type="match status" value="2"/>
</dbReference>
<evidence type="ECO:0000313" key="2">
    <source>
        <dbReference type="EMBL" id="CCH53362.1"/>
    </source>
</evidence>
<dbReference type="Gene3D" id="3.40.50.300">
    <property type="entry name" value="P-loop containing nucleotide triphosphate hydrolases"/>
    <property type="match status" value="1"/>
</dbReference>
<evidence type="ECO:0000313" key="3">
    <source>
        <dbReference type="Proteomes" id="UP000009309"/>
    </source>
</evidence>
<dbReference type="OrthoDB" id="6395529at2"/>
<name>I2GHI7_9BACT</name>
<dbReference type="Pfam" id="PF14516">
    <property type="entry name" value="AAA_35"/>
    <property type="match status" value="1"/>
</dbReference>
<dbReference type="Pfam" id="PF13174">
    <property type="entry name" value="TPR_6"/>
    <property type="match status" value="1"/>
</dbReference>
<keyword evidence="1" id="KW-0802">TPR repeat</keyword>
<organism evidence="2 3">
    <name type="scientific">Fibrisoma limi BUZ 3</name>
    <dbReference type="NCBI Taxonomy" id="1185876"/>
    <lineage>
        <taxon>Bacteria</taxon>
        <taxon>Pseudomonadati</taxon>
        <taxon>Bacteroidota</taxon>
        <taxon>Cytophagia</taxon>
        <taxon>Cytophagales</taxon>
        <taxon>Spirosomataceae</taxon>
        <taxon>Fibrisoma</taxon>
    </lineage>
</organism>
<dbReference type="EMBL" id="CAIT01000006">
    <property type="protein sequence ID" value="CCH53362.1"/>
    <property type="molecule type" value="Genomic_DNA"/>
</dbReference>
<dbReference type="PROSITE" id="PS50005">
    <property type="entry name" value="TPR"/>
    <property type="match status" value="1"/>
</dbReference>
<dbReference type="eggNOG" id="COG1672">
    <property type="taxonomic scope" value="Bacteria"/>
</dbReference>
<dbReference type="InterPro" id="IPR027417">
    <property type="entry name" value="P-loop_NTPase"/>
</dbReference>
<reference evidence="2 3" key="1">
    <citation type="journal article" date="2012" name="J. Bacteriol.">
        <title>Genome Sequence of the Filamentous Bacterium Fibrisoma limi BUZ 3T.</title>
        <authorList>
            <person name="Filippini M."/>
            <person name="Qi W."/>
            <person name="Jaenicke S."/>
            <person name="Goesmann A."/>
            <person name="Smits T.H."/>
            <person name="Bagheri H.C."/>
        </authorList>
    </citation>
    <scope>NUCLEOTIDE SEQUENCE [LARGE SCALE GENOMIC DNA]</scope>
    <source>
        <strain evidence="3">BUZ 3T</strain>
    </source>
</reference>
<accession>I2GHI7</accession>
<dbReference type="SUPFAM" id="SSF52540">
    <property type="entry name" value="P-loop containing nucleoside triphosphate hydrolases"/>
    <property type="match status" value="1"/>
</dbReference>
<dbReference type="SUPFAM" id="SSF48452">
    <property type="entry name" value="TPR-like"/>
    <property type="match status" value="1"/>
</dbReference>
<protein>
    <submittedName>
        <fullName evidence="2">Putative WD repeat-containing protein slr0143</fullName>
    </submittedName>
</protein>
<proteinExistence type="predicted"/>
<dbReference type="AlphaFoldDB" id="I2GHI7"/>
<dbReference type="InterPro" id="IPR011990">
    <property type="entry name" value="TPR-like_helical_dom_sf"/>
</dbReference>
<comment type="caution">
    <text evidence="2">The sequence shown here is derived from an EMBL/GenBank/DDBJ whole genome shotgun (WGS) entry which is preliminary data.</text>
</comment>
<dbReference type="RefSeq" id="WP_009281946.1">
    <property type="nucleotide sequence ID" value="NZ_CAIT01000006.1"/>
</dbReference>